<proteinExistence type="predicted"/>
<dbReference type="SUPFAM" id="SSF46689">
    <property type="entry name" value="Homeodomain-like"/>
    <property type="match status" value="1"/>
</dbReference>
<dbReference type="Gene3D" id="1.10.10.60">
    <property type="entry name" value="Homeodomain-like"/>
    <property type="match status" value="1"/>
</dbReference>
<feature type="region of interest" description="Disordered" evidence="1">
    <location>
        <begin position="127"/>
        <end position="164"/>
    </location>
</feature>
<feature type="compositionally biased region" description="Basic and acidic residues" evidence="1">
    <location>
        <begin position="136"/>
        <end position="152"/>
    </location>
</feature>
<dbReference type="Proteomes" id="UP000777482">
    <property type="component" value="Unassembled WGS sequence"/>
</dbReference>
<evidence type="ECO:0000313" key="3">
    <source>
        <dbReference type="Proteomes" id="UP000777482"/>
    </source>
</evidence>
<evidence type="ECO:0000256" key="1">
    <source>
        <dbReference type="SAM" id="MobiDB-lite"/>
    </source>
</evidence>
<organism evidence="2 3">
    <name type="scientific">Rhodotorula mucilaginosa</name>
    <name type="common">Yeast</name>
    <name type="synonym">Rhodotorula rubra</name>
    <dbReference type="NCBI Taxonomy" id="5537"/>
    <lineage>
        <taxon>Eukaryota</taxon>
        <taxon>Fungi</taxon>
        <taxon>Dikarya</taxon>
        <taxon>Basidiomycota</taxon>
        <taxon>Pucciniomycotina</taxon>
        <taxon>Microbotryomycetes</taxon>
        <taxon>Sporidiobolales</taxon>
        <taxon>Sporidiobolaceae</taxon>
        <taxon>Rhodotorula</taxon>
    </lineage>
</organism>
<feature type="compositionally biased region" description="Polar residues" evidence="1">
    <location>
        <begin position="25"/>
        <end position="34"/>
    </location>
</feature>
<reference evidence="2 3" key="1">
    <citation type="submission" date="2020-11" db="EMBL/GenBank/DDBJ databases">
        <title>Kefir isolates.</title>
        <authorList>
            <person name="Marcisauskas S."/>
            <person name="Kim Y."/>
            <person name="Blasche S."/>
        </authorList>
    </citation>
    <scope>NUCLEOTIDE SEQUENCE [LARGE SCALE GENOMIC DNA]</scope>
    <source>
        <strain evidence="2 3">KR</strain>
    </source>
</reference>
<feature type="compositionally biased region" description="Polar residues" evidence="1">
    <location>
        <begin position="223"/>
        <end position="236"/>
    </location>
</feature>
<feature type="region of interest" description="Disordered" evidence="1">
    <location>
        <begin position="1"/>
        <end position="115"/>
    </location>
</feature>
<protein>
    <recommendedName>
        <fullName evidence="4">Homeobox domain-containing protein</fullName>
    </recommendedName>
</protein>
<sequence>MLMPPGSMPRVQGNGSGTSVHGAGPSSTSVSGLSASYPGQGELLRYQKREADFEVSPRPQRTHGNGYVLPPTVPLPAIVSSARAERTDREYTVTASPGRHSPAMSSGSSDRKPKDYTVLRNDFDAQARSAHPAHRVFPEGDPRIPPMRHPEPQAESSSSSQQAKRTIFTPYELSILQDLWTKGAYYPAHWQVEQVQRCTGLTRVQIRNCGNVPSEKKRPGSSKWATTSLREGSSSKVRLHAWPFPDEWVKRSKQHTSQRPAMI</sequence>
<accession>A0A9P6VZU0</accession>
<comment type="caution">
    <text evidence="2">The sequence shown here is derived from an EMBL/GenBank/DDBJ whole genome shotgun (WGS) entry which is preliminary data.</text>
</comment>
<keyword evidence="3" id="KW-1185">Reference proteome</keyword>
<dbReference type="EMBL" id="PUHQ01000063">
    <property type="protein sequence ID" value="KAG0658677.1"/>
    <property type="molecule type" value="Genomic_DNA"/>
</dbReference>
<gene>
    <name evidence="2" type="ORF">C6P46_005673</name>
</gene>
<dbReference type="InterPro" id="IPR009057">
    <property type="entry name" value="Homeodomain-like_sf"/>
</dbReference>
<feature type="compositionally biased region" description="Low complexity" evidence="1">
    <location>
        <begin position="153"/>
        <end position="163"/>
    </location>
</feature>
<evidence type="ECO:0000313" key="2">
    <source>
        <dbReference type="EMBL" id="KAG0658677.1"/>
    </source>
</evidence>
<dbReference type="AlphaFoldDB" id="A0A9P6VZU0"/>
<feature type="region of interest" description="Disordered" evidence="1">
    <location>
        <begin position="212"/>
        <end position="236"/>
    </location>
</feature>
<evidence type="ECO:0008006" key="4">
    <source>
        <dbReference type="Google" id="ProtNLM"/>
    </source>
</evidence>
<name>A0A9P6VZU0_RHOMI</name>
<dbReference type="OrthoDB" id="10056939at2759"/>